<feature type="transmembrane region" description="Helical" evidence="1">
    <location>
        <begin position="66"/>
        <end position="87"/>
    </location>
</feature>
<reference evidence="2" key="1">
    <citation type="submission" date="2024-05" db="EMBL/GenBank/DDBJ databases">
        <title>Whole genome shotgun sequence of Streptomyces hydrogenans NBRC 13475.</title>
        <authorList>
            <person name="Komaki H."/>
            <person name="Tamura T."/>
        </authorList>
    </citation>
    <scope>NUCLEOTIDE SEQUENCE</scope>
    <source>
        <strain evidence="2">NBRC 13475</strain>
    </source>
</reference>
<feature type="transmembrane region" description="Helical" evidence="1">
    <location>
        <begin position="649"/>
        <end position="668"/>
    </location>
</feature>
<feature type="transmembrane region" description="Helical" evidence="1">
    <location>
        <begin position="557"/>
        <end position="587"/>
    </location>
</feature>
<name>A0ABQ3PAP6_9ACTN</name>
<proteinExistence type="predicted"/>
<feature type="transmembrane region" description="Helical" evidence="1">
    <location>
        <begin position="530"/>
        <end position="551"/>
    </location>
</feature>
<gene>
    <name evidence="2" type="ORF">Shyd_34680</name>
</gene>
<dbReference type="EMBL" id="BNDW01000019">
    <property type="protein sequence ID" value="GHI22097.1"/>
    <property type="molecule type" value="Genomic_DNA"/>
</dbReference>
<dbReference type="NCBIfam" id="NF047321">
    <property type="entry name" value="SCO7613_CTERM"/>
    <property type="match status" value="1"/>
</dbReference>
<evidence type="ECO:0000313" key="2">
    <source>
        <dbReference type="EMBL" id="GHI22097.1"/>
    </source>
</evidence>
<feature type="transmembrane region" description="Helical" evidence="1">
    <location>
        <begin position="502"/>
        <end position="523"/>
    </location>
</feature>
<sequence length="816" mass="80270">MNPPPVEELRRVDAELARLDARRAELLARRAWLLGVLYAPAGRAAAPPFPGVAAPAETSPRGAQNVLLTLGGILLAVAALAFTLVSWGSMGIAGRSAVLLAVTSAALAAPAVLLRRGLGSTAEAVGALGLVLTVLDAYALHRVALPGTDGLGYTAAAAAVLAGVWGGYGGLLRGLRLPLPAAVVAAQLPLPLGALAAGGGPAVVAWAAVLTAAADVLLLGRPPRSEVRVTAGVSAGVLAAWALLTGAGLSLTDPWTGAPLLLGCAALCLYAAGAARPAASTLATVAGLALVAAAAGPARAALPAEWAVPVYVVCGLALAALWRPVRAGWIPEAVRGGFGLAGGVVAGLGVLWALPPVLAGLLGPADRSAGLWSGTHAAPVLADHPATAALVLLLGAVAAATAGGPWGRWGAVVLGWSLLMALPVALELPYAAGIAVRLVATAAALGLAVRPGGPAHDRPEPAPGPAPVPVPVPVPERPEGAWGASWTAVTAGPVVPVAPGALLAWTGSAAGTASAVSALLLALDVRAATFGVLGVLLALFTAVAVLGGGAVRETAAGAAVLAAAGLVGAGAAAAGLSGAAAGLALLIVPAATAALAVRVRSVAAEVTGVAVGALALALTVPRPAALALALALGGVIAAAAALRAERRRAASWTAGALFLAAAWVRLAVWGVTVPEAYTLPVTVPALVVGLLRRRRDPAASSWAAYGPGLAATLVPSLAAVWSDPHWTRPLLLGTGALAVTLLGARFRLQAPLVLGGAALVLVAAHELAPYVVQLVGALPRWLPPAAAGLLLLAVGATYERRLREARALRGRLARMR</sequence>
<comment type="caution">
    <text evidence="2">The sequence shown here is derived from an EMBL/GenBank/DDBJ whole genome shotgun (WGS) entry which is preliminary data.</text>
</comment>
<feature type="transmembrane region" description="Helical" evidence="1">
    <location>
        <begin position="599"/>
        <end position="618"/>
    </location>
</feature>
<feature type="transmembrane region" description="Helical" evidence="1">
    <location>
        <begin position="624"/>
        <end position="642"/>
    </location>
</feature>
<feature type="transmembrane region" description="Helical" evidence="1">
    <location>
        <begin position="151"/>
        <end position="172"/>
    </location>
</feature>
<keyword evidence="1" id="KW-0472">Membrane</keyword>
<keyword evidence="3" id="KW-1185">Reference proteome</keyword>
<dbReference type="InterPro" id="IPR058062">
    <property type="entry name" value="SCO7613_C"/>
</dbReference>
<evidence type="ECO:0000256" key="1">
    <source>
        <dbReference type="SAM" id="Phobius"/>
    </source>
</evidence>
<dbReference type="Proteomes" id="UP001052739">
    <property type="component" value="Unassembled WGS sequence"/>
</dbReference>
<evidence type="ECO:0000313" key="3">
    <source>
        <dbReference type="Proteomes" id="UP001052739"/>
    </source>
</evidence>
<feature type="transmembrane region" description="Helical" evidence="1">
    <location>
        <begin position="751"/>
        <end position="775"/>
    </location>
</feature>
<protein>
    <recommendedName>
        <fullName evidence="4">Integral membrane protein</fullName>
    </recommendedName>
</protein>
<feature type="transmembrane region" description="Helical" evidence="1">
    <location>
        <begin position="781"/>
        <end position="798"/>
    </location>
</feature>
<feature type="transmembrane region" description="Helical" evidence="1">
    <location>
        <begin position="255"/>
        <end position="275"/>
    </location>
</feature>
<accession>A0ABQ3PAP6</accession>
<feature type="transmembrane region" description="Helical" evidence="1">
    <location>
        <begin position="227"/>
        <end position="249"/>
    </location>
</feature>
<feature type="transmembrane region" description="Helical" evidence="1">
    <location>
        <begin position="93"/>
        <end position="113"/>
    </location>
</feature>
<feature type="transmembrane region" description="Helical" evidence="1">
    <location>
        <begin position="125"/>
        <end position="145"/>
    </location>
</feature>
<evidence type="ECO:0008006" key="4">
    <source>
        <dbReference type="Google" id="ProtNLM"/>
    </source>
</evidence>
<feature type="transmembrane region" description="Helical" evidence="1">
    <location>
        <begin position="306"/>
        <end position="325"/>
    </location>
</feature>
<feature type="transmembrane region" description="Helical" evidence="1">
    <location>
        <begin position="409"/>
        <end position="426"/>
    </location>
</feature>
<feature type="transmembrane region" description="Helical" evidence="1">
    <location>
        <begin position="203"/>
        <end position="220"/>
    </location>
</feature>
<feature type="transmembrane region" description="Helical" evidence="1">
    <location>
        <begin position="382"/>
        <end position="402"/>
    </location>
</feature>
<feature type="transmembrane region" description="Helical" evidence="1">
    <location>
        <begin position="703"/>
        <end position="720"/>
    </location>
</feature>
<keyword evidence="1" id="KW-1133">Transmembrane helix</keyword>
<organism evidence="2 3">
    <name type="scientific">Streptomyces hydrogenans</name>
    <dbReference type="NCBI Taxonomy" id="1873719"/>
    <lineage>
        <taxon>Bacteria</taxon>
        <taxon>Bacillati</taxon>
        <taxon>Actinomycetota</taxon>
        <taxon>Actinomycetes</taxon>
        <taxon>Kitasatosporales</taxon>
        <taxon>Streptomycetaceae</taxon>
        <taxon>Streptomyces</taxon>
    </lineage>
</organism>
<feature type="transmembrane region" description="Helical" evidence="1">
    <location>
        <begin position="674"/>
        <end position="691"/>
    </location>
</feature>
<keyword evidence="1" id="KW-0812">Transmembrane</keyword>
<feature type="transmembrane region" description="Helical" evidence="1">
    <location>
        <begin position="337"/>
        <end position="362"/>
    </location>
</feature>
<feature type="transmembrane region" description="Helical" evidence="1">
    <location>
        <begin position="726"/>
        <end position="744"/>
    </location>
</feature>